<feature type="compositionally biased region" description="Low complexity" evidence="1">
    <location>
        <begin position="132"/>
        <end position="156"/>
    </location>
</feature>
<feature type="region of interest" description="Disordered" evidence="1">
    <location>
        <begin position="287"/>
        <end position="311"/>
    </location>
</feature>
<sequence length="327" mass="34658">MCVVPCRIVNAIVLFPRYMLGRGVKRKRSDYEEAMGAMVSGAPGAMVSEAPGAMVSGAPGPLLDLPYMQQRQQVLNMCLSKLQSCHMRPEPSLHRSVLLANTLRQIQDEMRREGWEPPAAPPPAPSRRHAAAHPQPAARALGLPAAGGSAAHSDPALPSPPAPPSEEGRSRGERGAPACPGCAESEGQGVSSSSSPALSSSSSSSSSPPALSSTSEDSRSPDLLFGSFEITNSTSYLTDLAFDDIFEDIDTSMYDSSDFSVLAFPRPRGPAVPRDRRRPQVITELHHSQRPAAVSHRPQRPGSHHGDPGGVLSHLDHIVWGSACGSE</sequence>
<reference evidence="3" key="1">
    <citation type="journal article" date="2023" name="Science">
        <title>Genome structures resolve the early diversification of teleost fishes.</title>
        <authorList>
            <person name="Parey E."/>
            <person name="Louis A."/>
            <person name="Montfort J."/>
            <person name="Bouchez O."/>
            <person name="Roques C."/>
            <person name="Iampietro C."/>
            <person name="Lluch J."/>
            <person name="Castinel A."/>
            <person name="Donnadieu C."/>
            <person name="Desvignes T."/>
            <person name="Floi Bucao C."/>
            <person name="Jouanno E."/>
            <person name="Wen M."/>
            <person name="Mejri S."/>
            <person name="Dirks R."/>
            <person name="Jansen H."/>
            <person name="Henkel C."/>
            <person name="Chen W.J."/>
            <person name="Zahm M."/>
            <person name="Cabau C."/>
            <person name="Klopp C."/>
            <person name="Thompson A.W."/>
            <person name="Robinson-Rechavi M."/>
            <person name="Braasch I."/>
            <person name="Lecointre G."/>
            <person name="Bobe J."/>
            <person name="Postlethwait J.H."/>
            <person name="Berthelot C."/>
            <person name="Roest Crollius H."/>
            <person name="Guiguen Y."/>
        </authorList>
    </citation>
    <scope>NUCLEOTIDE SEQUENCE</scope>
    <source>
        <strain evidence="3">NC1722</strain>
    </source>
</reference>
<dbReference type="Proteomes" id="UP001221898">
    <property type="component" value="Unassembled WGS sequence"/>
</dbReference>
<comment type="caution">
    <text evidence="3">The sequence shown here is derived from an EMBL/GenBank/DDBJ whole genome shotgun (WGS) entry which is preliminary data.</text>
</comment>
<keyword evidence="4" id="KW-1185">Reference proteome</keyword>
<evidence type="ECO:0000259" key="2">
    <source>
        <dbReference type="PROSITE" id="PS51053"/>
    </source>
</evidence>
<protein>
    <recommendedName>
        <fullName evidence="2">SERTA domain-containing protein</fullName>
    </recommendedName>
</protein>
<evidence type="ECO:0000313" key="3">
    <source>
        <dbReference type="EMBL" id="KAJ8399202.1"/>
    </source>
</evidence>
<feature type="region of interest" description="Disordered" evidence="1">
    <location>
        <begin position="112"/>
        <end position="221"/>
    </location>
</feature>
<name>A0AAD7SBD0_9TELE</name>
<gene>
    <name evidence="3" type="ORF">AAFF_G00415810</name>
</gene>
<evidence type="ECO:0000256" key="1">
    <source>
        <dbReference type="SAM" id="MobiDB-lite"/>
    </source>
</evidence>
<feature type="domain" description="SERTA" evidence="2">
    <location>
        <begin position="67"/>
        <end position="114"/>
    </location>
</feature>
<dbReference type="PROSITE" id="PS51053">
    <property type="entry name" value="SERTA"/>
    <property type="match status" value="1"/>
</dbReference>
<dbReference type="GO" id="GO:0005634">
    <property type="term" value="C:nucleus"/>
    <property type="evidence" value="ECO:0007669"/>
    <property type="project" value="TreeGrafter"/>
</dbReference>
<organism evidence="3 4">
    <name type="scientific">Aldrovandia affinis</name>
    <dbReference type="NCBI Taxonomy" id="143900"/>
    <lineage>
        <taxon>Eukaryota</taxon>
        <taxon>Metazoa</taxon>
        <taxon>Chordata</taxon>
        <taxon>Craniata</taxon>
        <taxon>Vertebrata</taxon>
        <taxon>Euteleostomi</taxon>
        <taxon>Actinopterygii</taxon>
        <taxon>Neopterygii</taxon>
        <taxon>Teleostei</taxon>
        <taxon>Notacanthiformes</taxon>
        <taxon>Halosauridae</taxon>
        <taxon>Aldrovandia</taxon>
    </lineage>
</organism>
<dbReference type="EMBL" id="JAINUG010000085">
    <property type="protein sequence ID" value="KAJ8399202.1"/>
    <property type="molecule type" value="Genomic_DNA"/>
</dbReference>
<dbReference type="InterPro" id="IPR009263">
    <property type="entry name" value="SERTA_dom"/>
</dbReference>
<dbReference type="PANTHER" id="PTHR16277">
    <property type="entry name" value="CELL DIVISION CYCLE ASSOCIATED PROTEIN 4/SERTA DOMAIN-CONTAINING PROTEIN 2"/>
    <property type="match status" value="1"/>
</dbReference>
<feature type="compositionally biased region" description="Low complexity" evidence="1">
    <location>
        <begin position="191"/>
        <end position="213"/>
    </location>
</feature>
<proteinExistence type="predicted"/>
<dbReference type="PANTHER" id="PTHR16277:SF16">
    <property type="entry name" value="SERTA DOMAIN-CONTAINING PROTEIN"/>
    <property type="match status" value="1"/>
</dbReference>
<accession>A0AAD7SBD0</accession>
<evidence type="ECO:0000313" key="4">
    <source>
        <dbReference type="Proteomes" id="UP001221898"/>
    </source>
</evidence>
<dbReference type="InterPro" id="IPR052262">
    <property type="entry name" value="E2F-SERTA_domain_protein"/>
</dbReference>
<dbReference type="Pfam" id="PF06031">
    <property type="entry name" value="SERTA"/>
    <property type="match status" value="1"/>
</dbReference>
<dbReference type="AlphaFoldDB" id="A0AAD7SBD0"/>